<comment type="caution">
    <text evidence="1">The sequence shown here is derived from an EMBL/GenBank/DDBJ whole genome shotgun (WGS) entry which is preliminary data.</text>
</comment>
<dbReference type="AlphaFoldDB" id="A0A7X5UQ74"/>
<sequence length="195" mass="19844">MSSVKVSGRVSWKRFAAALVPAVAVSGTLVVLTAEGALATSFSVSGEPFRATASSVSGTGYVHYGQTLSTQDGKQHYVATNALRQADIKDFCMEIKTGPITTLLKAGGGDKPVSGSNVAFIVKDFGGNGVMNDIVMGQDASSLSAVPGYTGTEGAFGMQASSITLDGPAMQAREMAAGTIAMPDFTMSVTRGGAC</sequence>
<dbReference type="RefSeq" id="WP_167170490.1">
    <property type="nucleotide sequence ID" value="NZ_JAAOYM010000001.1"/>
</dbReference>
<evidence type="ECO:0008006" key="3">
    <source>
        <dbReference type="Google" id="ProtNLM"/>
    </source>
</evidence>
<reference evidence="1 2" key="1">
    <citation type="submission" date="2020-03" db="EMBL/GenBank/DDBJ databases">
        <title>Sequencing the genomes of 1000 actinobacteria strains.</title>
        <authorList>
            <person name="Klenk H.-P."/>
        </authorList>
    </citation>
    <scope>NUCLEOTIDE SEQUENCE [LARGE SCALE GENOMIC DNA]</scope>
    <source>
        <strain evidence="1 2">DSM 45685</strain>
    </source>
</reference>
<dbReference type="EMBL" id="JAAOYM010000001">
    <property type="protein sequence ID" value="NIJ12150.1"/>
    <property type="molecule type" value="Genomic_DNA"/>
</dbReference>
<keyword evidence="2" id="KW-1185">Reference proteome</keyword>
<evidence type="ECO:0000313" key="1">
    <source>
        <dbReference type="EMBL" id="NIJ12150.1"/>
    </source>
</evidence>
<dbReference type="InterPro" id="IPR046198">
    <property type="entry name" value="DUF6230"/>
</dbReference>
<proteinExistence type="predicted"/>
<dbReference type="Proteomes" id="UP000545493">
    <property type="component" value="Unassembled WGS sequence"/>
</dbReference>
<protein>
    <recommendedName>
        <fullName evidence="3">Cholesterol esterase</fullName>
    </recommendedName>
</protein>
<evidence type="ECO:0000313" key="2">
    <source>
        <dbReference type="Proteomes" id="UP000545493"/>
    </source>
</evidence>
<organism evidence="1 2">
    <name type="scientific">Saccharomonospora amisosensis</name>
    <dbReference type="NCBI Taxonomy" id="1128677"/>
    <lineage>
        <taxon>Bacteria</taxon>
        <taxon>Bacillati</taxon>
        <taxon>Actinomycetota</taxon>
        <taxon>Actinomycetes</taxon>
        <taxon>Pseudonocardiales</taxon>
        <taxon>Pseudonocardiaceae</taxon>
        <taxon>Saccharomonospora</taxon>
    </lineage>
</organism>
<dbReference type="Pfam" id="PF19741">
    <property type="entry name" value="DUF6230"/>
    <property type="match status" value="1"/>
</dbReference>
<accession>A0A7X5UQ74</accession>
<gene>
    <name evidence="1" type="ORF">FHU38_002494</name>
</gene>
<name>A0A7X5UQ74_9PSEU</name>